<comment type="caution">
    <text evidence="1">The sequence shown here is derived from an EMBL/GenBank/DDBJ whole genome shotgun (WGS) entry which is preliminary data.</text>
</comment>
<dbReference type="PANTHER" id="PTHR33395:SF22">
    <property type="entry name" value="REVERSE TRANSCRIPTASE DOMAIN-CONTAINING PROTEIN"/>
    <property type="match status" value="1"/>
</dbReference>
<dbReference type="AlphaFoldDB" id="A0A8S3S606"/>
<dbReference type="OrthoDB" id="6155962at2759"/>
<dbReference type="EMBL" id="CAJPWZ010001413">
    <property type="protein sequence ID" value="CAG2214542.1"/>
    <property type="molecule type" value="Genomic_DNA"/>
</dbReference>
<keyword evidence="2" id="KW-1185">Reference proteome</keyword>
<sequence>MSELIVRTRDNKPNIIGITKVKPKTNRYKPSTAEYSIPEVGNYKMFEKKIKSDEGGCLLMYVDSNLEATEITIKTEFQENIFIKVKLNQNNKLLVGLIYRTPSNSFKEYNDKLVNLMSEATDMGKNILSKKIITKQDPETRAEYNTVRNQAKTSVNKQKKLFEKGLSENAKRNPKAIWSYIKSKSKTREGIGDLHVDTEDVKSDKTDDNKQKAEILSEYFTSVFTNEPQGNIPEPKHIPLDKKIEELNIGTDLFLKHLQKIKTDKSPGPDNLHPRLLFEVKEGIAEPLGIIFSQSLTQKVVPKDWKSALVSAIFKKGNKSQAKNYRPVSLTSVVCKIMEKIIREHIISYMKENKLFSNKQYGFISGRSTSLQLLEVHVIETSSFLKLIPSTENRHSTRVNSNKIIHQRFKTSLRKNSFSVRIAKLWNKLPDKVTKAPSINSFKNRLDRYWEYEEIYYSDYRAELTGSSIRNNGDNNQLYESGEEEP</sequence>
<dbReference type="PANTHER" id="PTHR33395">
    <property type="entry name" value="TRANSCRIPTASE, PUTATIVE-RELATED-RELATED"/>
    <property type="match status" value="1"/>
</dbReference>
<gene>
    <name evidence="1" type="ORF">MEDL_28368</name>
</gene>
<accession>A0A8S3S606</accession>
<evidence type="ECO:0008006" key="3">
    <source>
        <dbReference type="Google" id="ProtNLM"/>
    </source>
</evidence>
<evidence type="ECO:0000313" key="2">
    <source>
        <dbReference type="Proteomes" id="UP000683360"/>
    </source>
</evidence>
<name>A0A8S3S606_MYTED</name>
<evidence type="ECO:0000313" key="1">
    <source>
        <dbReference type="EMBL" id="CAG2214542.1"/>
    </source>
</evidence>
<dbReference type="Proteomes" id="UP000683360">
    <property type="component" value="Unassembled WGS sequence"/>
</dbReference>
<organism evidence="1 2">
    <name type="scientific">Mytilus edulis</name>
    <name type="common">Blue mussel</name>
    <dbReference type="NCBI Taxonomy" id="6550"/>
    <lineage>
        <taxon>Eukaryota</taxon>
        <taxon>Metazoa</taxon>
        <taxon>Spiralia</taxon>
        <taxon>Lophotrochozoa</taxon>
        <taxon>Mollusca</taxon>
        <taxon>Bivalvia</taxon>
        <taxon>Autobranchia</taxon>
        <taxon>Pteriomorphia</taxon>
        <taxon>Mytilida</taxon>
        <taxon>Mytiloidea</taxon>
        <taxon>Mytilidae</taxon>
        <taxon>Mytilinae</taxon>
        <taxon>Mytilus</taxon>
    </lineage>
</organism>
<protein>
    <recommendedName>
        <fullName evidence="3">Reverse transcriptase domain-containing protein</fullName>
    </recommendedName>
</protein>
<proteinExistence type="predicted"/>
<reference evidence="1" key="1">
    <citation type="submission" date="2021-03" db="EMBL/GenBank/DDBJ databases">
        <authorList>
            <person name="Bekaert M."/>
        </authorList>
    </citation>
    <scope>NUCLEOTIDE SEQUENCE</scope>
</reference>